<dbReference type="GO" id="GO:0000139">
    <property type="term" value="C:Golgi membrane"/>
    <property type="evidence" value="ECO:0007669"/>
    <property type="project" value="UniProtKB-SubCell"/>
</dbReference>
<dbReference type="EMBL" id="BNJQ01000043">
    <property type="protein sequence ID" value="GHP12546.1"/>
    <property type="molecule type" value="Genomic_DNA"/>
</dbReference>
<comment type="similarity">
    <text evidence="2">Belongs to the glycosyltransferase 29 family.</text>
</comment>
<dbReference type="GO" id="GO:0008373">
    <property type="term" value="F:sialyltransferase activity"/>
    <property type="evidence" value="ECO:0007669"/>
    <property type="project" value="InterPro"/>
</dbReference>
<feature type="compositionally biased region" description="Basic and acidic residues" evidence="11">
    <location>
        <begin position="111"/>
        <end position="121"/>
    </location>
</feature>
<evidence type="ECO:0000256" key="10">
    <source>
        <dbReference type="ARBA" id="ARBA00023180"/>
    </source>
</evidence>
<dbReference type="InterPro" id="IPR038578">
    <property type="entry name" value="GT29-like_sf"/>
</dbReference>
<feature type="region of interest" description="Disordered" evidence="11">
    <location>
        <begin position="99"/>
        <end position="150"/>
    </location>
</feature>
<dbReference type="Gene3D" id="3.90.1480.20">
    <property type="entry name" value="Glycosyl transferase family 29"/>
    <property type="match status" value="1"/>
</dbReference>
<evidence type="ECO:0000313" key="13">
    <source>
        <dbReference type="Proteomes" id="UP000660262"/>
    </source>
</evidence>
<sequence>MMAKKIHPINPRFMRYAEKNIEAVYKEYPTSGFVCAVMLMHVCERVTAYGFTAGKTLKAWYFDKRPKNKNGSHKGKKFWLRNKSWQIDQWRFADMSPAVDVRKGGGGGGGARKEAAEERRRSLSPSERSSQRGEQQDDEYGGSDLSPITRRSRTLLHNMKGERRCITDLANHGLLTVL</sequence>
<keyword evidence="4" id="KW-0808">Transferase</keyword>
<evidence type="ECO:0000256" key="11">
    <source>
        <dbReference type="SAM" id="MobiDB-lite"/>
    </source>
</evidence>
<keyword evidence="10" id="KW-0325">Glycoprotein</keyword>
<evidence type="ECO:0000256" key="6">
    <source>
        <dbReference type="ARBA" id="ARBA00022968"/>
    </source>
</evidence>
<comment type="subcellular location">
    <subcellularLocation>
        <location evidence="1">Golgi apparatus membrane</location>
        <topology evidence="1">Single-pass type II membrane protein</topology>
    </subcellularLocation>
</comment>
<keyword evidence="3" id="KW-0328">Glycosyltransferase</keyword>
<organism evidence="12 13">
    <name type="scientific">Pycnococcus provasolii</name>
    <dbReference type="NCBI Taxonomy" id="41880"/>
    <lineage>
        <taxon>Eukaryota</taxon>
        <taxon>Viridiplantae</taxon>
        <taxon>Chlorophyta</taxon>
        <taxon>Pseudoscourfieldiophyceae</taxon>
        <taxon>Pseudoscourfieldiales</taxon>
        <taxon>Pycnococcaceae</taxon>
        <taxon>Pycnococcus</taxon>
    </lineage>
</organism>
<keyword evidence="9" id="KW-0472">Membrane</keyword>
<dbReference type="Proteomes" id="UP000660262">
    <property type="component" value="Unassembled WGS sequence"/>
</dbReference>
<evidence type="ECO:0000256" key="2">
    <source>
        <dbReference type="ARBA" id="ARBA00006003"/>
    </source>
</evidence>
<reference evidence="12" key="1">
    <citation type="submission" date="2020-10" db="EMBL/GenBank/DDBJ databases">
        <title>Unveiling of a novel bifunctional photoreceptor, Dualchrome1, isolated from a cosmopolitan green alga.</title>
        <authorList>
            <person name="Suzuki S."/>
            <person name="Kawachi M."/>
        </authorList>
    </citation>
    <scope>NUCLEOTIDE SEQUENCE</scope>
    <source>
        <strain evidence="12">NIES 2893</strain>
    </source>
</reference>
<evidence type="ECO:0000256" key="8">
    <source>
        <dbReference type="ARBA" id="ARBA00023034"/>
    </source>
</evidence>
<dbReference type="AlphaFoldDB" id="A0A830HYK7"/>
<evidence type="ECO:0000256" key="5">
    <source>
        <dbReference type="ARBA" id="ARBA00022692"/>
    </source>
</evidence>
<evidence type="ECO:0000256" key="7">
    <source>
        <dbReference type="ARBA" id="ARBA00022989"/>
    </source>
</evidence>
<proteinExistence type="inferred from homology"/>
<dbReference type="InterPro" id="IPR001675">
    <property type="entry name" value="Glyco_trans_29"/>
</dbReference>
<dbReference type="Pfam" id="PF00777">
    <property type="entry name" value="Glyco_transf_29"/>
    <property type="match status" value="1"/>
</dbReference>
<comment type="caution">
    <text evidence="12">The sequence shown here is derived from an EMBL/GenBank/DDBJ whole genome shotgun (WGS) entry which is preliminary data.</text>
</comment>
<evidence type="ECO:0000256" key="1">
    <source>
        <dbReference type="ARBA" id="ARBA00004323"/>
    </source>
</evidence>
<evidence type="ECO:0000256" key="4">
    <source>
        <dbReference type="ARBA" id="ARBA00022679"/>
    </source>
</evidence>
<evidence type="ECO:0000313" key="12">
    <source>
        <dbReference type="EMBL" id="GHP12546.1"/>
    </source>
</evidence>
<keyword evidence="5" id="KW-0812">Transmembrane</keyword>
<evidence type="ECO:0000256" key="3">
    <source>
        <dbReference type="ARBA" id="ARBA00022676"/>
    </source>
</evidence>
<evidence type="ECO:0000256" key="9">
    <source>
        <dbReference type="ARBA" id="ARBA00023136"/>
    </source>
</evidence>
<keyword evidence="13" id="KW-1185">Reference proteome</keyword>
<keyword evidence="8" id="KW-0333">Golgi apparatus</keyword>
<name>A0A830HYK7_9CHLO</name>
<keyword evidence="7" id="KW-1133">Transmembrane helix</keyword>
<keyword evidence="6" id="KW-0735">Signal-anchor</keyword>
<accession>A0A830HYK7</accession>
<gene>
    <name evidence="12" type="ORF">PPROV_001127400</name>
</gene>
<protein>
    <submittedName>
        <fullName evidence="12">Uncharacterized protein</fullName>
    </submittedName>
</protein>